<dbReference type="AlphaFoldDB" id="A0A2R4WYQ1"/>
<reference evidence="15 16" key="1">
    <citation type="submission" date="2018-04" db="EMBL/GenBank/DDBJ databases">
        <title>Halococcoides cellulosivorans gen. nov., sp. nov., an extremely halophilic cellulose-utilizing haloarchaeon from hypersaline lakes.</title>
        <authorList>
            <person name="Sorokin D.Y."/>
            <person name="Toshchakov S.V."/>
            <person name="Samarov N.I."/>
            <person name="Korzhenkov A."/>
            <person name="Kublanov I.V."/>
        </authorList>
    </citation>
    <scope>NUCLEOTIDE SEQUENCE [LARGE SCALE GENOMIC DNA]</scope>
    <source>
        <strain evidence="15 16">HArcel1</strain>
    </source>
</reference>
<dbReference type="NCBIfam" id="TIGR00229">
    <property type="entry name" value="sensory_box"/>
    <property type="match status" value="2"/>
</dbReference>
<dbReference type="GO" id="GO:0000156">
    <property type="term" value="F:phosphorelay response regulator activity"/>
    <property type="evidence" value="ECO:0007669"/>
    <property type="project" value="TreeGrafter"/>
</dbReference>
<keyword evidence="5" id="KW-0812">Transmembrane</keyword>
<protein>
    <recommendedName>
        <fullName evidence="3">histidine kinase</fullName>
        <ecNumber evidence="3">2.7.13.3</ecNumber>
    </recommendedName>
</protein>
<dbReference type="Pfam" id="PF13426">
    <property type="entry name" value="PAS_9"/>
    <property type="match status" value="3"/>
</dbReference>
<dbReference type="GO" id="GO:0016020">
    <property type="term" value="C:membrane"/>
    <property type="evidence" value="ECO:0007669"/>
    <property type="project" value="UniProtKB-SubCell"/>
</dbReference>
<dbReference type="PROSITE" id="PS50109">
    <property type="entry name" value="HIS_KIN"/>
    <property type="match status" value="1"/>
</dbReference>
<dbReference type="EC" id="2.7.13.3" evidence="3"/>
<dbReference type="PROSITE" id="PS50113">
    <property type="entry name" value="PAC"/>
    <property type="match status" value="1"/>
</dbReference>
<name>A0A2R4WYQ1_9EURY</name>
<feature type="domain" description="Histidine kinase" evidence="13">
    <location>
        <begin position="379"/>
        <end position="581"/>
    </location>
</feature>
<dbReference type="GeneID" id="36511336"/>
<evidence type="ECO:0000256" key="6">
    <source>
        <dbReference type="ARBA" id="ARBA00022741"/>
    </source>
</evidence>
<dbReference type="InterPro" id="IPR001610">
    <property type="entry name" value="PAC"/>
</dbReference>
<evidence type="ECO:0000256" key="1">
    <source>
        <dbReference type="ARBA" id="ARBA00000085"/>
    </source>
</evidence>
<feature type="region of interest" description="Disordered" evidence="12">
    <location>
        <begin position="1"/>
        <end position="20"/>
    </location>
</feature>
<feature type="domain" description="PAC" evidence="14">
    <location>
        <begin position="202"/>
        <end position="254"/>
    </location>
</feature>
<evidence type="ECO:0000256" key="10">
    <source>
        <dbReference type="ARBA" id="ARBA00023012"/>
    </source>
</evidence>
<dbReference type="InterPro" id="IPR004358">
    <property type="entry name" value="Sig_transdc_His_kin-like_C"/>
</dbReference>
<dbReference type="SMART" id="SM00387">
    <property type="entry name" value="HATPase_c"/>
    <property type="match status" value="1"/>
</dbReference>
<dbReference type="GO" id="GO:0030295">
    <property type="term" value="F:protein kinase activator activity"/>
    <property type="evidence" value="ECO:0007669"/>
    <property type="project" value="TreeGrafter"/>
</dbReference>
<organism evidence="15 16">
    <name type="scientific">Halococcoides cellulosivorans</name>
    <dbReference type="NCBI Taxonomy" id="1679096"/>
    <lineage>
        <taxon>Archaea</taxon>
        <taxon>Methanobacteriati</taxon>
        <taxon>Methanobacteriota</taxon>
        <taxon>Stenosarchaea group</taxon>
        <taxon>Halobacteria</taxon>
        <taxon>Halobacteriales</taxon>
        <taxon>Haloarculaceae</taxon>
        <taxon>Halococcoides</taxon>
    </lineage>
</organism>
<dbReference type="InterPro" id="IPR050351">
    <property type="entry name" value="BphY/WalK/GraS-like"/>
</dbReference>
<dbReference type="GO" id="GO:0005524">
    <property type="term" value="F:ATP binding"/>
    <property type="evidence" value="ECO:0007669"/>
    <property type="project" value="UniProtKB-KW"/>
</dbReference>
<comment type="subcellular location">
    <subcellularLocation>
        <location evidence="2">Membrane</location>
        <topology evidence="2">Multi-pass membrane protein</topology>
    </subcellularLocation>
</comment>
<evidence type="ECO:0000256" key="7">
    <source>
        <dbReference type="ARBA" id="ARBA00022777"/>
    </source>
</evidence>
<dbReference type="KEGG" id="harc:HARCEL1_02475"/>
<dbReference type="InterPro" id="IPR000014">
    <property type="entry name" value="PAS"/>
</dbReference>
<evidence type="ECO:0000256" key="4">
    <source>
        <dbReference type="ARBA" id="ARBA00022679"/>
    </source>
</evidence>
<keyword evidence="10" id="KW-0902">Two-component regulatory system</keyword>
<dbReference type="Proteomes" id="UP000244727">
    <property type="component" value="Chromosome"/>
</dbReference>
<dbReference type="PANTHER" id="PTHR42878:SF7">
    <property type="entry name" value="SENSOR HISTIDINE KINASE GLRK"/>
    <property type="match status" value="1"/>
</dbReference>
<dbReference type="InterPro" id="IPR036890">
    <property type="entry name" value="HATPase_C_sf"/>
</dbReference>
<dbReference type="Pfam" id="PF02518">
    <property type="entry name" value="HATPase_c"/>
    <property type="match status" value="1"/>
</dbReference>
<evidence type="ECO:0000256" key="8">
    <source>
        <dbReference type="ARBA" id="ARBA00022840"/>
    </source>
</evidence>
<keyword evidence="11" id="KW-0472">Membrane</keyword>
<dbReference type="SMART" id="SM00091">
    <property type="entry name" value="PAS"/>
    <property type="match status" value="3"/>
</dbReference>
<keyword evidence="4" id="KW-0808">Transferase</keyword>
<dbReference type="GO" id="GO:0007234">
    <property type="term" value="P:osmosensory signaling via phosphorelay pathway"/>
    <property type="evidence" value="ECO:0007669"/>
    <property type="project" value="TreeGrafter"/>
</dbReference>
<evidence type="ECO:0000256" key="3">
    <source>
        <dbReference type="ARBA" id="ARBA00012438"/>
    </source>
</evidence>
<keyword evidence="9" id="KW-1133">Transmembrane helix</keyword>
<evidence type="ECO:0000313" key="15">
    <source>
        <dbReference type="EMBL" id="AWB26655.1"/>
    </source>
</evidence>
<dbReference type="InterPro" id="IPR035965">
    <property type="entry name" value="PAS-like_dom_sf"/>
</dbReference>
<dbReference type="PANTHER" id="PTHR42878">
    <property type="entry name" value="TWO-COMPONENT HISTIDINE KINASE"/>
    <property type="match status" value="1"/>
</dbReference>
<dbReference type="InterPro" id="IPR000700">
    <property type="entry name" value="PAS-assoc_C"/>
</dbReference>
<dbReference type="CDD" id="cd00130">
    <property type="entry name" value="PAS"/>
    <property type="match status" value="3"/>
</dbReference>
<keyword evidence="8" id="KW-0067">ATP-binding</keyword>
<dbReference type="InterPro" id="IPR005467">
    <property type="entry name" value="His_kinase_dom"/>
</dbReference>
<dbReference type="SUPFAM" id="SSF55874">
    <property type="entry name" value="ATPase domain of HSP90 chaperone/DNA topoisomerase II/histidine kinase"/>
    <property type="match status" value="1"/>
</dbReference>
<dbReference type="SUPFAM" id="SSF55785">
    <property type="entry name" value="PYP-like sensor domain (PAS domain)"/>
    <property type="match status" value="3"/>
</dbReference>
<evidence type="ECO:0000259" key="14">
    <source>
        <dbReference type="PROSITE" id="PS50113"/>
    </source>
</evidence>
<evidence type="ECO:0000256" key="11">
    <source>
        <dbReference type="ARBA" id="ARBA00023136"/>
    </source>
</evidence>
<accession>A0A2R4WYQ1</accession>
<keyword evidence="6" id="KW-0547">Nucleotide-binding</keyword>
<dbReference type="Gene3D" id="3.30.565.10">
    <property type="entry name" value="Histidine kinase-like ATPase, C-terminal domain"/>
    <property type="match status" value="1"/>
</dbReference>
<dbReference type="SMART" id="SM00086">
    <property type="entry name" value="PAC"/>
    <property type="match status" value="3"/>
</dbReference>
<sequence length="581" mass="64082">MPTGTDQSTTGRESADPRGVPTVVVESTGTIEFASDNWLDRTGYEYDAVMGHPIEEFFAGRDGVAILESCLPMGGSVSGGTFDLELADESIERVHVAAIPEYDETGAFVRTHCQFPDLSARLDATTSHVLRYRLFDLAPVGIFQTTVDGDVLRINPELAAMLGCDSVEDVLETYQDLTTDLYVDPSTRQEFLDQLHETGSVTDFEYEARRADGASIWLSMNASLTGQLPDGTGVISGFVLDVSERRRHRQELAEERERYSTLVRQSPDGIAIVRDGRIEFVNDRATDILARDRSTLEGRPIAALTAQPDRLPDCEHADDCLEGRPAIEVDFHRPNGSIVPVELHAAAIHLDGQPASLYIFRDISDRRERERHLRVLDRILRHTIRNRMTVIRGYAELIANDPTADVADLAQIIVGTADDLVDLADMEREIVELLTDRPTVEPVDLSAMIDRVTRRARRAFPESQLRVTCPDDLTVLAIPRLESGLYQLVENGLDHADQDAPTVTISVGGTDTVRIRIVDEGPGLPPTAQSILEGAAEVDPLFHGRGLGLWLAHHAIDRSGGSVETRTDENGTVVEIELQRL</sequence>
<evidence type="ECO:0000259" key="13">
    <source>
        <dbReference type="PROSITE" id="PS50109"/>
    </source>
</evidence>
<proteinExistence type="predicted"/>
<dbReference type="Gene3D" id="3.30.450.20">
    <property type="entry name" value="PAS domain"/>
    <property type="match status" value="3"/>
</dbReference>
<dbReference type="RefSeq" id="WP_108381024.1">
    <property type="nucleotide sequence ID" value="NZ_CP028858.1"/>
</dbReference>
<keyword evidence="16" id="KW-1185">Reference proteome</keyword>
<gene>
    <name evidence="15" type="ORF">HARCEL1_02475</name>
</gene>
<evidence type="ECO:0000256" key="2">
    <source>
        <dbReference type="ARBA" id="ARBA00004141"/>
    </source>
</evidence>
<evidence type="ECO:0000256" key="9">
    <source>
        <dbReference type="ARBA" id="ARBA00022989"/>
    </source>
</evidence>
<dbReference type="GO" id="GO:0004673">
    <property type="term" value="F:protein histidine kinase activity"/>
    <property type="evidence" value="ECO:0007669"/>
    <property type="project" value="UniProtKB-EC"/>
</dbReference>
<dbReference type="PRINTS" id="PR00344">
    <property type="entry name" value="BCTRLSENSOR"/>
</dbReference>
<comment type="catalytic activity">
    <reaction evidence="1">
        <text>ATP + protein L-histidine = ADP + protein N-phospho-L-histidine.</text>
        <dbReference type="EC" id="2.7.13.3"/>
    </reaction>
</comment>
<evidence type="ECO:0000313" key="16">
    <source>
        <dbReference type="Proteomes" id="UP000244727"/>
    </source>
</evidence>
<dbReference type="InterPro" id="IPR003594">
    <property type="entry name" value="HATPase_dom"/>
</dbReference>
<dbReference type="EMBL" id="CP028858">
    <property type="protein sequence ID" value="AWB26655.1"/>
    <property type="molecule type" value="Genomic_DNA"/>
</dbReference>
<keyword evidence="7" id="KW-0418">Kinase</keyword>
<evidence type="ECO:0000256" key="12">
    <source>
        <dbReference type="SAM" id="MobiDB-lite"/>
    </source>
</evidence>
<evidence type="ECO:0000256" key="5">
    <source>
        <dbReference type="ARBA" id="ARBA00022692"/>
    </source>
</evidence>
<feature type="compositionally biased region" description="Polar residues" evidence="12">
    <location>
        <begin position="1"/>
        <end position="12"/>
    </location>
</feature>